<dbReference type="RefSeq" id="WP_085030367.1">
    <property type="nucleotide sequence ID" value="NZ_CP020772.1"/>
</dbReference>
<dbReference type="AlphaFoldDB" id="A0A1W5ZX40"/>
<keyword evidence="2" id="KW-1185">Reference proteome</keyword>
<sequence>MSQVHPYDKQMKQQIVEDACHSLRKYDRAHWVTVTKEAFRPLHLVFHWKQRLDSGITMEYTLVYHSEKDLYFWIIEDVLNKELFMKKVQPSDEFIEAVVNGYDEPLTSPSIHHYVEQKLPMLPAASLFDIGFGYMPVDELQAMIWEHVAVNIRRFKPGFSSGIRLVEELPVLA</sequence>
<evidence type="ECO:0000313" key="2">
    <source>
        <dbReference type="Proteomes" id="UP000192527"/>
    </source>
</evidence>
<protein>
    <submittedName>
        <fullName evidence="1">Uncharacterized protein</fullName>
    </submittedName>
</protein>
<dbReference type="OrthoDB" id="9826239at2"/>
<evidence type="ECO:0000313" key="1">
    <source>
        <dbReference type="EMBL" id="ARI77906.1"/>
    </source>
</evidence>
<organism evidence="1 2">
    <name type="scientific">Halobacillus mangrovi</name>
    <dbReference type="NCBI Taxonomy" id="402384"/>
    <lineage>
        <taxon>Bacteria</taxon>
        <taxon>Bacillati</taxon>
        <taxon>Bacillota</taxon>
        <taxon>Bacilli</taxon>
        <taxon>Bacillales</taxon>
        <taxon>Bacillaceae</taxon>
        <taxon>Halobacillus</taxon>
    </lineage>
</organism>
<name>A0A1W5ZX40_9BACI</name>
<proteinExistence type="predicted"/>
<reference evidence="1 2" key="1">
    <citation type="submission" date="2017-04" db="EMBL/GenBank/DDBJ databases">
        <title>The whole genome sequencing and assembly of Halobacillus mangrovi strain.</title>
        <authorList>
            <person name="Lee S.-J."/>
            <person name="Park M.-K."/>
            <person name="Kim J.-Y."/>
            <person name="Lee Y.-J."/>
            <person name="Yi H."/>
            <person name="Bahn Y.-S."/>
            <person name="Kim J.F."/>
            <person name="Lee D.-W."/>
        </authorList>
    </citation>
    <scope>NUCLEOTIDE SEQUENCE [LARGE SCALE GENOMIC DNA]</scope>
    <source>
        <strain evidence="1 2">KTB 131</strain>
    </source>
</reference>
<dbReference type="KEGG" id="hmn:HM131_14080"/>
<gene>
    <name evidence="1" type="ORF">HM131_14080</name>
</gene>
<dbReference type="EMBL" id="CP020772">
    <property type="protein sequence ID" value="ARI77906.1"/>
    <property type="molecule type" value="Genomic_DNA"/>
</dbReference>
<dbReference type="STRING" id="402384.HM131_14080"/>
<dbReference type="Proteomes" id="UP000192527">
    <property type="component" value="Chromosome"/>
</dbReference>
<accession>A0A1W5ZX40</accession>